<gene>
    <name evidence="3" type="ORF">DB30_06660</name>
</gene>
<comment type="caution">
    <text evidence="3">The sequence shown here is derived from an EMBL/GenBank/DDBJ whole genome shotgun (WGS) entry which is preliminary data.</text>
</comment>
<feature type="signal peptide" evidence="2">
    <location>
        <begin position="1"/>
        <end position="21"/>
    </location>
</feature>
<dbReference type="EMBL" id="JMCC02000070">
    <property type="protein sequence ID" value="KIG14605.1"/>
    <property type="molecule type" value="Genomic_DNA"/>
</dbReference>
<organism evidence="3 4">
    <name type="scientific">Enhygromyxa salina</name>
    <dbReference type="NCBI Taxonomy" id="215803"/>
    <lineage>
        <taxon>Bacteria</taxon>
        <taxon>Pseudomonadati</taxon>
        <taxon>Myxococcota</taxon>
        <taxon>Polyangia</taxon>
        <taxon>Nannocystales</taxon>
        <taxon>Nannocystaceae</taxon>
        <taxon>Enhygromyxa</taxon>
    </lineage>
</organism>
<dbReference type="AlphaFoldDB" id="A0A0C2CY76"/>
<feature type="region of interest" description="Disordered" evidence="1">
    <location>
        <begin position="76"/>
        <end position="98"/>
    </location>
</feature>
<feature type="chain" id="PRO_5002163928" description="Lipoprotein" evidence="2">
    <location>
        <begin position="22"/>
        <end position="98"/>
    </location>
</feature>
<dbReference type="PROSITE" id="PS51257">
    <property type="entry name" value="PROKAR_LIPOPROTEIN"/>
    <property type="match status" value="1"/>
</dbReference>
<reference evidence="3 4" key="1">
    <citation type="submission" date="2014-12" db="EMBL/GenBank/DDBJ databases">
        <title>Genome assembly of Enhygromyxa salina DSM 15201.</title>
        <authorList>
            <person name="Sharma G."/>
            <person name="Subramanian S."/>
        </authorList>
    </citation>
    <scope>NUCLEOTIDE SEQUENCE [LARGE SCALE GENOMIC DNA]</scope>
    <source>
        <strain evidence="3 4">DSM 15201</strain>
    </source>
</reference>
<proteinExistence type="predicted"/>
<evidence type="ECO:0008006" key="5">
    <source>
        <dbReference type="Google" id="ProtNLM"/>
    </source>
</evidence>
<evidence type="ECO:0000313" key="4">
    <source>
        <dbReference type="Proteomes" id="UP000031599"/>
    </source>
</evidence>
<dbReference type="Proteomes" id="UP000031599">
    <property type="component" value="Unassembled WGS sequence"/>
</dbReference>
<feature type="region of interest" description="Disordered" evidence="1">
    <location>
        <begin position="24"/>
        <end position="43"/>
    </location>
</feature>
<name>A0A0C2CY76_9BACT</name>
<accession>A0A0C2CY76</accession>
<protein>
    <recommendedName>
        <fullName evidence="5">Lipoprotein</fullName>
    </recommendedName>
</protein>
<evidence type="ECO:0000256" key="1">
    <source>
        <dbReference type="SAM" id="MobiDB-lite"/>
    </source>
</evidence>
<evidence type="ECO:0000256" key="2">
    <source>
        <dbReference type="SAM" id="SignalP"/>
    </source>
</evidence>
<sequence>MIKQATSVIQLSVLALGLSLAGCSKSPGDDPKPPPASDERPTLTRAECEAKGAQIVGDIGDGAIHRPDYVCASGQPPIGTIQPAEGEPIATEGEVCCP</sequence>
<feature type="compositionally biased region" description="Basic and acidic residues" evidence="1">
    <location>
        <begin position="27"/>
        <end position="43"/>
    </location>
</feature>
<evidence type="ECO:0000313" key="3">
    <source>
        <dbReference type="EMBL" id="KIG14605.1"/>
    </source>
</evidence>
<dbReference type="RefSeq" id="WP_052553381.1">
    <property type="nucleotide sequence ID" value="NZ_JMCC02000070.1"/>
</dbReference>
<keyword evidence="2" id="KW-0732">Signal</keyword>